<comment type="caution">
    <text evidence="2">The sequence shown here is derived from an EMBL/GenBank/DDBJ whole genome shotgun (WGS) entry which is preliminary data.</text>
</comment>
<keyword evidence="1" id="KW-1133">Transmembrane helix</keyword>
<accession>A0A6V7RI18</accession>
<evidence type="ECO:0000313" key="2">
    <source>
        <dbReference type="EMBL" id="CAD2076977.1"/>
    </source>
</evidence>
<evidence type="ECO:0000256" key="1">
    <source>
        <dbReference type="SAM" id="Phobius"/>
    </source>
</evidence>
<keyword evidence="1" id="KW-0472">Membrane</keyword>
<name>A0A6V7RI18_9BACL</name>
<sequence>MNKLIIFIVSVILVSILGFMSIRTVDNQPKSFFRTFKQLAGLLMIDVLIIFLAIYFHYN</sequence>
<dbReference type="Proteomes" id="UP000588186">
    <property type="component" value="Unassembled WGS sequence"/>
</dbReference>
<dbReference type="AlphaFoldDB" id="A0A6V7RI18"/>
<organism evidence="2 3">
    <name type="scientific">Phocicoccus pinnipedialis</name>
    <dbReference type="NCBI Taxonomy" id="110845"/>
    <lineage>
        <taxon>Bacteria</taxon>
        <taxon>Bacillati</taxon>
        <taxon>Bacillota</taxon>
        <taxon>Bacilli</taxon>
        <taxon>Bacillales</taxon>
        <taxon>Salinicoccaceae</taxon>
        <taxon>Phocicoccus</taxon>
    </lineage>
</organism>
<keyword evidence="3" id="KW-1185">Reference proteome</keyword>
<reference evidence="2 3" key="1">
    <citation type="submission" date="2020-07" db="EMBL/GenBank/DDBJ databases">
        <authorList>
            <person name="Criscuolo A."/>
        </authorList>
    </citation>
    <scope>NUCLEOTIDE SEQUENCE [LARGE SCALE GENOMIC DNA]</scope>
    <source>
        <strain evidence="2">CIP107946</strain>
    </source>
</reference>
<protein>
    <submittedName>
        <fullName evidence="2">Uncharacterized protein</fullName>
    </submittedName>
</protein>
<gene>
    <name evidence="2" type="ORF">JEOPIN946_01380</name>
</gene>
<feature type="transmembrane region" description="Helical" evidence="1">
    <location>
        <begin position="6"/>
        <end position="26"/>
    </location>
</feature>
<proteinExistence type="predicted"/>
<feature type="transmembrane region" description="Helical" evidence="1">
    <location>
        <begin position="38"/>
        <end position="58"/>
    </location>
</feature>
<evidence type="ECO:0000313" key="3">
    <source>
        <dbReference type="Proteomes" id="UP000588186"/>
    </source>
</evidence>
<keyword evidence="1" id="KW-0812">Transmembrane</keyword>
<dbReference type="EMBL" id="CAJEWB010000010">
    <property type="protein sequence ID" value="CAD2076977.1"/>
    <property type="molecule type" value="Genomic_DNA"/>
</dbReference>